<evidence type="ECO:0000256" key="5">
    <source>
        <dbReference type="ARBA" id="ARBA00022840"/>
    </source>
</evidence>
<evidence type="ECO:0000256" key="7">
    <source>
        <dbReference type="ARBA" id="ARBA00023136"/>
    </source>
</evidence>
<evidence type="ECO:0000259" key="8">
    <source>
        <dbReference type="PROSITE" id="PS50893"/>
    </source>
</evidence>
<keyword evidence="3" id="KW-0997">Cell inner membrane</keyword>
<dbReference type="PROSITE" id="PS00211">
    <property type="entry name" value="ABC_TRANSPORTER_1"/>
    <property type="match status" value="1"/>
</dbReference>
<accession>A0A5C1NGQ8</accession>
<dbReference type="PANTHER" id="PTHR42781">
    <property type="entry name" value="SPERMIDINE/PUTRESCINE IMPORT ATP-BINDING PROTEIN POTA"/>
    <property type="match status" value="1"/>
</dbReference>
<dbReference type="RefSeq" id="WP_149283843.1">
    <property type="nucleotide sequence ID" value="NZ_CP038437.2"/>
</dbReference>
<sequence length="218" mass="23895">MLIADALSFHYALAQPGETLDFRFDLQLAPGECLAVDGPSGAGKSTLLSLLAGFLTPASGRLLWSDQDLTALPPWERDITTVFQDHNLFDHLPVWANVGLGLAPNLRLSQAQHQSIGEGLAQVGLEGLAERLPTELSGGQRQRVALIRALLRQTRLLLLDEPFSGLDRANRELLWQQVQRLKERGVAVMLVSHDTEDITALADRRLLLADGRLKEAAI</sequence>
<evidence type="ECO:0000256" key="1">
    <source>
        <dbReference type="ARBA" id="ARBA00022448"/>
    </source>
</evidence>
<dbReference type="AlphaFoldDB" id="A0A5C1NGQ8"/>
<keyword evidence="10" id="KW-1185">Reference proteome</keyword>
<dbReference type="InterPro" id="IPR003593">
    <property type="entry name" value="AAA+_ATPase"/>
</dbReference>
<evidence type="ECO:0000313" key="9">
    <source>
        <dbReference type="EMBL" id="QEM80859.1"/>
    </source>
</evidence>
<protein>
    <submittedName>
        <fullName evidence="9">ATP-binding cassette domain-containing protein</fullName>
    </submittedName>
</protein>
<dbReference type="PROSITE" id="PS50893">
    <property type="entry name" value="ABC_TRANSPORTER_2"/>
    <property type="match status" value="1"/>
</dbReference>
<dbReference type="InterPro" id="IPR027417">
    <property type="entry name" value="P-loop_NTPase"/>
</dbReference>
<keyword evidence="4" id="KW-0547">Nucleotide-binding</keyword>
<dbReference type="Pfam" id="PF00005">
    <property type="entry name" value="ABC_tran"/>
    <property type="match status" value="1"/>
</dbReference>
<evidence type="ECO:0000256" key="4">
    <source>
        <dbReference type="ARBA" id="ARBA00022741"/>
    </source>
</evidence>
<dbReference type="InterPro" id="IPR050093">
    <property type="entry name" value="ABC_SmlMolc_Importer"/>
</dbReference>
<dbReference type="SUPFAM" id="SSF52540">
    <property type="entry name" value="P-loop containing nucleoside triphosphate hydrolases"/>
    <property type="match status" value="1"/>
</dbReference>
<keyword evidence="2" id="KW-1003">Cell membrane</keyword>
<dbReference type="InterPro" id="IPR003439">
    <property type="entry name" value="ABC_transporter-like_ATP-bd"/>
</dbReference>
<dbReference type="KEGG" id="hbh:E4T21_04295"/>
<keyword evidence="1" id="KW-0813">Transport</keyword>
<dbReference type="OrthoDB" id="9802264at2"/>
<name>A0A5C1NGQ8_9GAMM</name>
<dbReference type="GO" id="GO:0005524">
    <property type="term" value="F:ATP binding"/>
    <property type="evidence" value="ECO:0007669"/>
    <property type="project" value="UniProtKB-KW"/>
</dbReference>
<evidence type="ECO:0000256" key="6">
    <source>
        <dbReference type="ARBA" id="ARBA00022967"/>
    </source>
</evidence>
<keyword evidence="5 9" id="KW-0067">ATP-binding</keyword>
<dbReference type="GO" id="GO:0016887">
    <property type="term" value="F:ATP hydrolysis activity"/>
    <property type="evidence" value="ECO:0007669"/>
    <property type="project" value="InterPro"/>
</dbReference>
<reference evidence="9" key="1">
    <citation type="submission" date="2021-02" db="EMBL/GenBank/DDBJ databases">
        <title>Strain Y2R2, a novel species of the genus Halomonas.</title>
        <authorList>
            <person name="Huang H."/>
        </authorList>
    </citation>
    <scope>NUCLEOTIDE SEQUENCE</scope>
    <source>
        <strain evidence="9">Y2R2</strain>
    </source>
</reference>
<dbReference type="Proteomes" id="UP000324285">
    <property type="component" value="Chromosome"/>
</dbReference>
<evidence type="ECO:0000256" key="2">
    <source>
        <dbReference type="ARBA" id="ARBA00022475"/>
    </source>
</evidence>
<keyword evidence="7" id="KW-0472">Membrane</keyword>
<evidence type="ECO:0000256" key="3">
    <source>
        <dbReference type="ARBA" id="ARBA00022519"/>
    </source>
</evidence>
<gene>
    <name evidence="9" type="ORF">E4T21_04295</name>
</gene>
<dbReference type="EMBL" id="CP038437">
    <property type="protein sequence ID" value="QEM80859.1"/>
    <property type="molecule type" value="Genomic_DNA"/>
</dbReference>
<dbReference type="InterPro" id="IPR017871">
    <property type="entry name" value="ABC_transporter-like_CS"/>
</dbReference>
<keyword evidence="6" id="KW-1278">Translocase</keyword>
<proteinExistence type="predicted"/>
<dbReference type="Gene3D" id="3.40.50.300">
    <property type="entry name" value="P-loop containing nucleotide triphosphate hydrolases"/>
    <property type="match status" value="1"/>
</dbReference>
<dbReference type="PANTHER" id="PTHR42781:SF1">
    <property type="entry name" value="THIAMINE IMPORT ATP-BINDING PROTEIN THIQ"/>
    <property type="match status" value="1"/>
</dbReference>
<organism evidence="9 10">
    <name type="scientific">Halomonas binhaiensis</name>
    <dbReference type="NCBI Taxonomy" id="2562282"/>
    <lineage>
        <taxon>Bacteria</taxon>
        <taxon>Pseudomonadati</taxon>
        <taxon>Pseudomonadota</taxon>
        <taxon>Gammaproteobacteria</taxon>
        <taxon>Oceanospirillales</taxon>
        <taxon>Halomonadaceae</taxon>
        <taxon>Halomonas</taxon>
    </lineage>
</organism>
<evidence type="ECO:0000313" key="10">
    <source>
        <dbReference type="Proteomes" id="UP000324285"/>
    </source>
</evidence>
<feature type="domain" description="ABC transporter" evidence="8">
    <location>
        <begin position="2"/>
        <end position="218"/>
    </location>
</feature>
<dbReference type="SMART" id="SM00382">
    <property type="entry name" value="AAA"/>
    <property type="match status" value="1"/>
</dbReference>